<reference evidence="11 12" key="1">
    <citation type="submission" date="2020-07" db="EMBL/GenBank/DDBJ databases">
        <title>Alkalicella. sp. LB2 genome.</title>
        <authorList>
            <person name="Postec A."/>
            <person name="Quemeneur M."/>
        </authorList>
    </citation>
    <scope>NUCLEOTIDE SEQUENCE [LARGE SCALE GENOMIC DNA]</scope>
    <source>
        <strain evidence="11 12">LB2</strain>
    </source>
</reference>
<dbReference type="FunFam" id="3.40.50.300:FF:000287">
    <property type="entry name" value="Multidrug ABC transporter ATP-binding protein"/>
    <property type="match status" value="1"/>
</dbReference>
<evidence type="ECO:0000313" key="12">
    <source>
        <dbReference type="Proteomes" id="UP000516160"/>
    </source>
</evidence>
<keyword evidence="2" id="KW-0813">Transport</keyword>
<feature type="domain" description="ABC transmembrane type-1" evidence="10">
    <location>
        <begin position="1"/>
        <end position="283"/>
    </location>
</feature>
<feature type="transmembrane region" description="Helical" evidence="8">
    <location>
        <begin position="260"/>
        <end position="278"/>
    </location>
</feature>
<evidence type="ECO:0000313" key="11">
    <source>
        <dbReference type="EMBL" id="QNO16696.1"/>
    </source>
</evidence>
<organism evidence="11 12">
    <name type="scientific">Alkalicella caledoniensis</name>
    <dbReference type="NCBI Taxonomy" id="2731377"/>
    <lineage>
        <taxon>Bacteria</taxon>
        <taxon>Bacillati</taxon>
        <taxon>Bacillota</taxon>
        <taxon>Clostridia</taxon>
        <taxon>Eubacteriales</taxon>
        <taxon>Proteinivoracaceae</taxon>
        <taxon>Alkalicella</taxon>
    </lineage>
</organism>
<dbReference type="InterPro" id="IPR011527">
    <property type="entry name" value="ABC1_TM_dom"/>
</dbReference>
<dbReference type="PANTHER" id="PTHR43394">
    <property type="entry name" value="ATP-DEPENDENT PERMEASE MDL1, MITOCHONDRIAL"/>
    <property type="match status" value="1"/>
</dbReference>
<dbReference type="SMART" id="SM00382">
    <property type="entry name" value="AAA"/>
    <property type="match status" value="1"/>
</dbReference>
<name>A0A7G9WDD4_ALKCA</name>
<dbReference type="PROSITE" id="PS00211">
    <property type="entry name" value="ABC_TRANSPORTER_1"/>
    <property type="match status" value="1"/>
</dbReference>
<evidence type="ECO:0000256" key="1">
    <source>
        <dbReference type="ARBA" id="ARBA00004651"/>
    </source>
</evidence>
<dbReference type="Gene3D" id="3.40.50.300">
    <property type="entry name" value="P-loop containing nucleotide triphosphate hydrolases"/>
    <property type="match status" value="1"/>
</dbReference>
<evidence type="ECO:0000256" key="3">
    <source>
        <dbReference type="ARBA" id="ARBA00022692"/>
    </source>
</evidence>
<dbReference type="Pfam" id="PF00005">
    <property type="entry name" value="ABC_tran"/>
    <property type="match status" value="1"/>
</dbReference>
<evidence type="ECO:0000256" key="6">
    <source>
        <dbReference type="ARBA" id="ARBA00022989"/>
    </source>
</evidence>
<dbReference type="InterPro" id="IPR017871">
    <property type="entry name" value="ABC_transporter-like_CS"/>
</dbReference>
<evidence type="ECO:0000259" key="10">
    <source>
        <dbReference type="PROSITE" id="PS50929"/>
    </source>
</evidence>
<dbReference type="InterPro" id="IPR027417">
    <property type="entry name" value="P-loop_NTPase"/>
</dbReference>
<keyword evidence="12" id="KW-1185">Reference proteome</keyword>
<dbReference type="InterPro" id="IPR003439">
    <property type="entry name" value="ABC_transporter-like_ATP-bd"/>
</dbReference>
<dbReference type="AlphaFoldDB" id="A0A7G9WDD4"/>
<evidence type="ECO:0000256" key="5">
    <source>
        <dbReference type="ARBA" id="ARBA00022840"/>
    </source>
</evidence>
<dbReference type="PROSITE" id="PS50893">
    <property type="entry name" value="ABC_TRANSPORTER_2"/>
    <property type="match status" value="1"/>
</dbReference>
<dbReference type="KEGG" id="acae:HYG86_12260"/>
<feature type="domain" description="ABC transporter" evidence="9">
    <location>
        <begin position="317"/>
        <end position="551"/>
    </location>
</feature>
<dbReference type="InterPro" id="IPR003593">
    <property type="entry name" value="AAA+_ATPase"/>
</dbReference>
<evidence type="ECO:0000256" key="7">
    <source>
        <dbReference type="ARBA" id="ARBA00023136"/>
    </source>
</evidence>
<feature type="transmembrane region" description="Helical" evidence="8">
    <location>
        <begin position="230"/>
        <end position="248"/>
    </location>
</feature>
<keyword evidence="4" id="KW-0547">Nucleotide-binding</keyword>
<dbReference type="GO" id="GO:0016887">
    <property type="term" value="F:ATP hydrolysis activity"/>
    <property type="evidence" value="ECO:0007669"/>
    <property type="project" value="InterPro"/>
</dbReference>
<evidence type="ECO:0000259" key="9">
    <source>
        <dbReference type="PROSITE" id="PS50893"/>
    </source>
</evidence>
<evidence type="ECO:0000256" key="4">
    <source>
        <dbReference type="ARBA" id="ARBA00022741"/>
    </source>
</evidence>
<evidence type="ECO:0000256" key="8">
    <source>
        <dbReference type="SAM" id="Phobius"/>
    </source>
</evidence>
<keyword evidence="5 11" id="KW-0067">ATP-binding</keyword>
<dbReference type="SUPFAM" id="SSF90123">
    <property type="entry name" value="ABC transporter transmembrane region"/>
    <property type="match status" value="1"/>
</dbReference>
<dbReference type="PROSITE" id="PS50929">
    <property type="entry name" value="ABC_TM1F"/>
    <property type="match status" value="1"/>
</dbReference>
<dbReference type="EMBL" id="CP058559">
    <property type="protein sequence ID" value="QNO16696.1"/>
    <property type="molecule type" value="Genomic_DNA"/>
</dbReference>
<dbReference type="GO" id="GO:0005524">
    <property type="term" value="F:ATP binding"/>
    <property type="evidence" value="ECO:0007669"/>
    <property type="project" value="UniProtKB-KW"/>
</dbReference>
<dbReference type="GO" id="GO:0005886">
    <property type="term" value="C:plasma membrane"/>
    <property type="evidence" value="ECO:0007669"/>
    <property type="project" value="UniProtKB-SubCell"/>
</dbReference>
<proteinExistence type="predicted"/>
<dbReference type="CDD" id="cd18778">
    <property type="entry name" value="ABC_6TM_exporter_like"/>
    <property type="match status" value="1"/>
</dbReference>
<dbReference type="Proteomes" id="UP000516160">
    <property type="component" value="Chromosome"/>
</dbReference>
<dbReference type="SUPFAM" id="SSF52540">
    <property type="entry name" value="P-loop containing nucleoside triphosphate hydrolases"/>
    <property type="match status" value="1"/>
</dbReference>
<keyword evidence="7 8" id="KW-0472">Membrane</keyword>
<feature type="transmembrane region" description="Helical" evidence="8">
    <location>
        <begin position="37"/>
        <end position="54"/>
    </location>
</feature>
<keyword evidence="6 8" id="KW-1133">Transmembrane helix</keyword>
<dbReference type="PANTHER" id="PTHR43394:SF1">
    <property type="entry name" value="ATP-BINDING CASSETTE SUB-FAMILY B MEMBER 10, MITOCHONDRIAL"/>
    <property type="match status" value="1"/>
</dbReference>
<dbReference type="Pfam" id="PF00664">
    <property type="entry name" value="ABC_membrane"/>
    <property type="match status" value="1"/>
</dbReference>
<gene>
    <name evidence="11" type="ORF">HYG86_12260</name>
</gene>
<sequence length="563" mass="62297">MLSTLALTAVNLSAPRVLTSMTAMVEQGISQDQLGDIGKLTLILLGLYLFKITFRFMASYLSHKAAWQLVEDMRMKVYNKIQGFSMSFFHDKQTGDLMSRVVNDTATFELLYAHIIPETVTNVVTLVGVTVILLSINFRLALLTAIPIPFILICSWIFATKVRPNFRVMQKSLAGLNSQLQDNISGIKEIQAFGQQDRETARVEKKASIFTSSMLKALKLSAVYHPSVEFITSIGTIMVVGFGGYFAYQGQISVSDIVGFLLYLSLFYAPISGIANLLEQAQQALAGAERVLDILDTPNDIIDEPGAKDLSDVKGEIEFDNVSFHYIEESPILKNVSFTAEPGKMIALVGPTGVGKSTTTQLAARFYEPIEGTIRIDGNDLRSIKLQSLRSQIAMVLQDTFLFNGTIAENIAYPRQHVEMDEIIEAARIARIHDDIMQMPNKYETKIGERGIKLSGGQKQRLSIARAILCKAPVLILDEATASVDVETEAHIQQAINDLAGTRTIIAIAHRLSTVRKADQILVFENGEIVQRGNHDQLMAQEGLYRRMCIAQEKGAKLEEEIA</sequence>
<keyword evidence="3 8" id="KW-0812">Transmembrane</keyword>
<protein>
    <submittedName>
        <fullName evidence="11">ABC transporter ATP-binding protein</fullName>
    </submittedName>
</protein>
<dbReference type="Gene3D" id="1.20.1560.10">
    <property type="entry name" value="ABC transporter type 1, transmembrane domain"/>
    <property type="match status" value="1"/>
</dbReference>
<dbReference type="InterPro" id="IPR039421">
    <property type="entry name" value="Type_1_exporter"/>
</dbReference>
<comment type="subcellular location">
    <subcellularLocation>
        <location evidence="1">Cell membrane</location>
        <topology evidence="1">Multi-pass membrane protein</topology>
    </subcellularLocation>
</comment>
<dbReference type="GO" id="GO:0015421">
    <property type="term" value="F:ABC-type oligopeptide transporter activity"/>
    <property type="evidence" value="ECO:0007669"/>
    <property type="project" value="TreeGrafter"/>
</dbReference>
<feature type="transmembrane region" description="Helical" evidence="8">
    <location>
        <begin position="140"/>
        <end position="159"/>
    </location>
</feature>
<dbReference type="InterPro" id="IPR036640">
    <property type="entry name" value="ABC1_TM_sf"/>
</dbReference>
<evidence type="ECO:0000256" key="2">
    <source>
        <dbReference type="ARBA" id="ARBA00022448"/>
    </source>
</evidence>
<accession>A0A7G9WDD4</accession>